<feature type="compositionally biased region" description="Basic and acidic residues" evidence="1">
    <location>
        <begin position="13"/>
        <end position="28"/>
    </location>
</feature>
<feature type="region of interest" description="Disordered" evidence="1">
    <location>
        <begin position="13"/>
        <end position="49"/>
    </location>
</feature>
<proteinExistence type="predicted"/>
<protein>
    <submittedName>
        <fullName evidence="2">Uncharacterized protein</fullName>
    </submittedName>
</protein>
<dbReference type="AlphaFoldDB" id="A0A6J4HWU9"/>
<dbReference type="EMBL" id="CADCTN010000090">
    <property type="protein sequence ID" value="CAA9236078.1"/>
    <property type="molecule type" value="Genomic_DNA"/>
</dbReference>
<name>A0A6J4HWU9_9ACTN</name>
<organism evidence="2">
    <name type="scientific">uncultured Blastococcus sp</name>
    <dbReference type="NCBI Taxonomy" id="217144"/>
    <lineage>
        <taxon>Bacteria</taxon>
        <taxon>Bacillati</taxon>
        <taxon>Actinomycetota</taxon>
        <taxon>Actinomycetes</taxon>
        <taxon>Geodermatophilales</taxon>
        <taxon>Geodermatophilaceae</taxon>
        <taxon>Blastococcus</taxon>
        <taxon>environmental samples</taxon>
    </lineage>
</organism>
<gene>
    <name evidence="2" type="ORF">AVDCRST_MAG52-1359</name>
</gene>
<evidence type="ECO:0000313" key="2">
    <source>
        <dbReference type="EMBL" id="CAA9236078.1"/>
    </source>
</evidence>
<evidence type="ECO:0000256" key="1">
    <source>
        <dbReference type="SAM" id="MobiDB-lite"/>
    </source>
</evidence>
<sequence length="49" mass="5101">MVVHDAVVAVPHEPADEAGAHPAEADHAHLHRVTSPVVGRTGRVRSGFG</sequence>
<reference evidence="2" key="1">
    <citation type="submission" date="2020-02" db="EMBL/GenBank/DDBJ databases">
        <authorList>
            <person name="Meier V. D."/>
        </authorList>
    </citation>
    <scope>NUCLEOTIDE SEQUENCE</scope>
    <source>
        <strain evidence="2">AVDCRST_MAG52</strain>
    </source>
</reference>
<accession>A0A6J4HWU9</accession>